<feature type="compositionally biased region" description="Polar residues" evidence="1">
    <location>
        <begin position="1"/>
        <end position="15"/>
    </location>
</feature>
<evidence type="ECO:0000313" key="3">
    <source>
        <dbReference type="Proteomes" id="UP000006671"/>
    </source>
</evidence>
<evidence type="ECO:0000256" key="1">
    <source>
        <dbReference type="SAM" id="MobiDB-lite"/>
    </source>
</evidence>
<dbReference type="KEGG" id="ngr:NAEGRDRAFT_78046"/>
<dbReference type="AlphaFoldDB" id="D2V0I5"/>
<sequence>MSNKQQSFSTTTMNSPMVIGSSTTGSGGSGPITMMMMNSNSSTSGGGGNNSLNNNNNNNNNTTTSYYNIQQISPKLQATYHQQQQQQILTPIKTQTQTRIQQYFNKNNQRSNSAGLIQLRPQSSNSNNDENSSPIQSKQQSKPTKQALTTTIVNTLDGLLVNNNKENVSPTTLGTTKSLSDLKISKSTTQQESNTPSITTQEVPSILTPTTIESLILRFISNETPVINKKITNALSSSEENLIKFFKLVTDPLSLGVHKKETHAFGERFIQVIFAATGTFEELISNNLTLILKELCHTFISGRLYHEQLIVKLIKQLYDVYRTRVHTAIRMNNLMPYFAHITFLTNFLVKEVIPLNNSKLYEEKLKFLEYFCNNSTYWKLSDTTVFVDLWEQSIILMQESSYTTMFQKIQELLFSKVIDQWFDTVRKRDSYEQGVEYLQLLNNLVRDTSNSSLEVITNFHFKLLKNLLDKRFPIMVQILLEDFNNRSHQYGVKLSAYNIRNRFTALRLELVHLLTFVVHFSYLDCIEKSVFQMYPLESSQMIAILTEYFFTYNHCNVYHNIYCILFMEVIFRNEGNIIKYFLEKFFFRSVQLYENRLKVDQWGHTLQLLNMIRLSSKCSDKEAEINKFLSKQTEWKQFEEIITQQTLSMEGFSDISHINIGSPFAERFGFTEFDLSINAATNEYSQSKEWNSFQASLGYIFQTPTCTISVKDAVYPQIFNWTLNELVLCYEMEAVDPFPRMHEYAGQLLVKTLKNHYNITNLNAKFLIINTTELGYFPTMKNAVDSATCHVAIASTNYEESRSNQVEFQCPYGASFTGILRSERSNGSLVINTPSDLNKEGVLIAAPYMTIGYEYSKVNFPKATILSNFGYQTAYQMVINKEVHALIGDYIEISQWLLRTKANCTSCYVKISDSSRSFGSFISKGLLTSSSNNEVDLVTLFKCITLLLITIFITL</sequence>
<evidence type="ECO:0000313" key="2">
    <source>
        <dbReference type="EMBL" id="EFC49528.1"/>
    </source>
</evidence>
<feature type="region of interest" description="Disordered" evidence="1">
    <location>
        <begin position="119"/>
        <end position="146"/>
    </location>
</feature>
<dbReference type="InParanoid" id="D2V0I5"/>
<dbReference type="GeneID" id="8862797"/>
<dbReference type="Proteomes" id="UP000006671">
    <property type="component" value="Unassembled WGS sequence"/>
</dbReference>
<protein>
    <submittedName>
        <fullName evidence="2">Predicted protein</fullName>
    </submittedName>
</protein>
<feature type="region of interest" description="Disordered" evidence="1">
    <location>
        <begin position="1"/>
        <end position="65"/>
    </location>
</feature>
<dbReference type="SUPFAM" id="SSF53850">
    <property type="entry name" value="Periplasmic binding protein-like II"/>
    <property type="match status" value="1"/>
</dbReference>
<gene>
    <name evidence="2" type="ORF">NAEGRDRAFT_78046</name>
</gene>
<dbReference type="VEuPathDB" id="AmoebaDB:NAEGRDRAFT_78046"/>
<feature type="compositionally biased region" description="Low complexity" evidence="1">
    <location>
        <begin position="123"/>
        <end position="146"/>
    </location>
</feature>
<feature type="compositionally biased region" description="Low complexity" evidence="1">
    <location>
        <begin position="50"/>
        <end position="65"/>
    </location>
</feature>
<dbReference type="EMBL" id="GG738847">
    <property type="protein sequence ID" value="EFC49528.1"/>
    <property type="molecule type" value="Genomic_DNA"/>
</dbReference>
<keyword evidence="3" id="KW-1185">Reference proteome</keyword>
<dbReference type="Gene3D" id="3.40.190.10">
    <property type="entry name" value="Periplasmic binding protein-like II"/>
    <property type="match status" value="2"/>
</dbReference>
<dbReference type="OrthoDB" id="1923159at2759"/>
<reference evidence="2 3" key="1">
    <citation type="journal article" date="2010" name="Cell">
        <title>The genome of Naegleria gruberi illuminates early eukaryotic versatility.</title>
        <authorList>
            <person name="Fritz-Laylin L.K."/>
            <person name="Prochnik S.E."/>
            <person name="Ginger M.L."/>
            <person name="Dacks J.B."/>
            <person name="Carpenter M.L."/>
            <person name="Field M.C."/>
            <person name="Kuo A."/>
            <person name="Paredez A."/>
            <person name="Chapman J."/>
            <person name="Pham J."/>
            <person name="Shu S."/>
            <person name="Neupane R."/>
            <person name="Cipriano M."/>
            <person name="Mancuso J."/>
            <person name="Tu H."/>
            <person name="Salamov A."/>
            <person name="Lindquist E."/>
            <person name="Shapiro H."/>
            <person name="Lucas S."/>
            <person name="Grigoriev I.V."/>
            <person name="Cande W.Z."/>
            <person name="Fulton C."/>
            <person name="Rokhsar D.S."/>
            <person name="Dawson S.C."/>
        </authorList>
    </citation>
    <scope>NUCLEOTIDE SEQUENCE [LARGE SCALE GENOMIC DNA]</scope>
    <source>
        <strain evidence="2 3">NEG-M</strain>
    </source>
</reference>
<dbReference type="OMA" id="CILFMEV"/>
<name>D2V0I5_NAEGR</name>
<dbReference type="RefSeq" id="XP_002682272.1">
    <property type="nucleotide sequence ID" value="XM_002682226.1"/>
</dbReference>
<proteinExistence type="predicted"/>
<organism evidence="3">
    <name type="scientific">Naegleria gruberi</name>
    <name type="common">Amoeba</name>
    <dbReference type="NCBI Taxonomy" id="5762"/>
    <lineage>
        <taxon>Eukaryota</taxon>
        <taxon>Discoba</taxon>
        <taxon>Heterolobosea</taxon>
        <taxon>Tetramitia</taxon>
        <taxon>Eutetramitia</taxon>
        <taxon>Vahlkampfiidae</taxon>
        <taxon>Naegleria</taxon>
    </lineage>
</organism>
<accession>D2V0I5</accession>